<evidence type="ECO:0000313" key="2">
    <source>
        <dbReference type="EMBL" id="PAV57186.1"/>
    </source>
</evidence>
<evidence type="ECO:0008006" key="4">
    <source>
        <dbReference type="Google" id="ProtNLM"/>
    </source>
</evidence>
<accession>A0A2A2J5Y3</accession>
<dbReference type="Gene3D" id="3.30.1370.110">
    <property type="match status" value="1"/>
</dbReference>
<gene>
    <name evidence="2" type="ORF">WR25_20703</name>
</gene>
<feature type="coiled-coil region" evidence="1">
    <location>
        <begin position="34"/>
        <end position="61"/>
    </location>
</feature>
<keyword evidence="1" id="KW-0175">Coiled coil</keyword>
<comment type="caution">
    <text evidence="2">The sequence shown here is derived from an EMBL/GenBank/DDBJ whole genome shotgun (WGS) entry which is preliminary data.</text>
</comment>
<keyword evidence="3" id="KW-1185">Reference proteome</keyword>
<sequence>MVHDIWYQDRINELLIEKNDYLSQARQTGSIPICKNFKRKAQECSRKISSLRDKMDRKMKKANERSFLIEPTFDFHYCKVATVEDLLNMGVEEMRQRRGNAKFNQPIQPMLLITGRRSHDETNICAVRATVEKFAENDKRLHLKSTPENDGAFELRLRHYN</sequence>
<name>A0A2A2J5Y3_9BILA</name>
<evidence type="ECO:0000313" key="3">
    <source>
        <dbReference type="Proteomes" id="UP000218231"/>
    </source>
</evidence>
<protein>
    <recommendedName>
        <fullName evidence="4">Smr domain-containing protein</fullName>
    </recommendedName>
</protein>
<organism evidence="2 3">
    <name type="scientific">Diploscapter pachys</name>
    <dbReference type="NCBI Taxonomy" id="2018661"/>
    <lineage>
        <taxon>Eukaryota</taxon>
        <taxon>Metazoa</taxon>
        <taxon>Ecdysozoa</taxon>
        <taxon>Nematoda</taxon>
        <taxon>Chromadorea</taxon>
        <taxon>Rhabditida</taxon>
        <taxon>Rhabditina</taxon>
        <taxon>Rhabditomorpha</taxon>
        <taxon>Rhabditoidea</taxon>
        <taxon>Rhabditidae</taxon>
        <taxon>Diploscapter</taxon>
    </lineage>
</organism>
<evidence type="ECO:0000256" key="1">
    <source>
        <dbReference type="SAM" id="Coils"/>
    </source>
</evidence>
<dbReference type="AlphaFoldDB" id="A0A2A2J5Y3"/>
<dbReference type="EMBL" id="LIAE01010653">
    <property type="protein sequence ID" value="PAV57186.1"/>
    <property type="molecule type" value="Genomic_DNA"/>
</dbReference>
<proteinExistence type="predicted"/>
<dbReference type="Proteomes" id="UP000218231">
    <property type="component" value="Unassembled WGS sequence"/>
</dbReference>
<dbReference type="InterPro" id="IPR036063">
    <property type="entry name" value="Smr_dom_sf"/>
</dbReference>
<reference evidence="2 3" key="1">
    <citation type="journal article" date="2017" name="Curr. Biol.">
        <title>Genome architecture and evolution of a unichromosomal asexual nematode.</title>
        <authorList>
            <person name="Fradin H."/>
            <person name="Zegar C."/>
            <person name="Gutwein M."/>
            <person name="Lucas J."/>
            <person name="Kovtun M."/>
            <person name="Corcoran D."/>
            <person name="Baugh L.R."/>
            <person name="Kiontke K."/>
            <person name="Gunsalus K."/>
            <person name="Fitch D.H."/>
            <person name="Piano F."/>
        </authorList>
    </citation>
    <scope>NUCLEOTIDE SEQUENCE [LARGE SCALE GENOMIC DNA]</scope>
    <source>
        <strain evidence="2">PF1309</strain>
    </source>
</reference>